<dbReference type="RefSeq" id="WP_274455947.1">
    <property type="nucleotide sequence ID" value="NZ_CP067097.1"/>
</dbReference>
<comment type="catalytic activity">
    <reaction evidence="1 9">
        <text>N-(5-phospho-beta-D-ribosyl)anthranilate = 1-(2-carboxyphenylamino)-1-deoxy-D-ribulose 5-phosphate</text>
        <dbReference type="Rhea" id="RHEA:21540"/>
        <dbReference type="ChEBI" id="CHEBI:18277"/>
        <dbReference type="ChEBI" id="CHEBI:58613"/>
        <dbReference type="EC" id="5.3.1.24"/>
    </reaction>
</comment>
<accession>A0ABT9XE19</accession>
<comment type="caution">
    <text evidence="11">The sequence shown here is derived from an EMBL/GenBank/DDBJ whole genome shotgun (WGS) entry which is preliminary data.</text>
</comment>
<reference evidence="11 12" key="1">
    <citation type="submission" date="2023-07" db="EMBL/GenBank/DDBJ databases">
        <title>Genomic Encyclopedia of Type Strains, Phase IV (KMG-IV): sequencing the most valuable type-strain genomes for metagenomic binning, comparative biology and taxonomic classification.</title>
        <authorList>
            <person name="Goeker M."/>
        </authorList>
    </citation>
    <scope>NUCLEOTIDE SEQUENCE [LARGE SCALE GENOMIC DNA]</scope>
    <source>
        <strain evidence="11 12">DSM 4006</strain>
    </source>
</reference>
<dbReference type="InterPro" id="IPR011060">
    <property type="entry name" value="RibuloseP-bd_barrel"/>
</dbReference>
<dbReference type="CDD" id="cd00405">
    <property type="entry name" value="PRAI"/>
    <property type="match status" value="1"/>
</dbReference>
<dbReference type="GO" id="GO:0004640">
    <property type="term" value="F:phosphoribosylanthranilate isomerase activity"/>
    <property type="evidence" value="ECO:0007669"/>
    <property type="project" value="UniProtKB-EC"/>
</dbReference>
<name>A0ABT9XE19_9BACL</name>
<evidence type="ECO:0000313" key="11">
    <source>
        <dbReference type="EMBL" id="MDQ0188547.1"/>
    </source>
</evidence>
<dbReference type="SUPFAM" id="SSF51366">
    <property type="entry name" value="Ribulose-phoshate binding barrel"/>
    <property type="match status" value="1"/>
</dbReference>
<keyword evidence="12" id="KW-1185">Reference proteome</keyword>
<dbReference type="EC" id="5.3.1.24" evidence="3 9"/>
<evidence type="ECO:0000256" key="2">
    <source>
        <dbReference type="ARBA" id="ARBA00004664"/>
    </source>
</evidence>
<dbReference type="EMBL" id="JAUSTP010000001">
    <property type="protein sequence ID" value="MDQ0188547.1"/>
    <property type="molecule type" value="Genomic_DNA"/>
</dbReference>
<evidence type="ECO:0000256" key="9">
    <source>
        <dbReference type="HAMAP-Rule" id="MF_00135"/>
    </source>
</evidence>
<keyword evidence="6 9" id="KW-0822">Tryptophan biosynthesis</keyword>
<feature type="domain" description="N-(5'phosphoribosyl) anthranilate isomerase (PRAI)" evidence="10">
    <location>
        <begin position="5"/>
        <end position="217"/>
    </location>
</feature>
<keyword evidence="5 9" id="KW-0028">Amino-acid biosynthesis</keyword>
<sequence>MTQLKICGLKPGDDLTFASHPVVTHTGIVFAPNSRRYVDPDRAADLARALAASSTVMGVFVDTPMDQVLDIARYVGLGGIQLHGKEGPEDCARAKAAGYEVWKALPAPRNAGHTAPFRQVLSSYTGVVDALLIDAPPPVNAAAGVTGGYGQPFDWTHLPALLAQPTEPLPPIWIAGGIRPDNVRRLFAHLHPAGVDVSSGVETEGRKSPEKILAMIEAVSPYA</sequence>
<comment type="similarity">
    <text evidence="9">Belongs to the TrpF family.</text>
</comment>
<dbReference type="PANTHER" id="PTHR42894:SF1">
    <property type="entry name" value="N-(5'-PHOSPHORIBOSYL)ANTHRANILATE ISOMERASE"/>
    <property type="match status" value="1"/>
</dbReference>
<dbReference type="InterPro" id="IPR013785">
    <property type="entry name" value="Aldolase_TIM"/>
</dbReference>
<evidence type="ECO:0000256" key="6">
    <source>
        <dbReference type="ARBA" id="ARBA00022822"/>
    </source>
</evidence>
<evidence type="ECO:0000259" key="10">
    <source>
        <dbReference type="Pfam" id="PF00697"/>
    </source>
</evidence>
<evidence type="ECO:0000256" key="5">
    <source>
        <dbReference type="ARBA" id="ARBA00022605"/>
    </source>
</evidence>
<dbReference type="Proteomes" id="UP001232973">
    <property type="component" value="Unassembled WGS sequence"/>
</dbReference>
<keyword evidence="7 9" id="KW-0057">Aromatic amino acid biosynthesis</keyword>
<evidence type="ECO:0000256" key="8">
    <source>
        <dbReference type="ARBA" id="ARBA00023235"/>
    </source>
</evidence>
<evidence type="ECO:0000256" key="4">
    <source>
        <dbReference type="ARBA" id="ARBA00022272"/>
    </source>
</evidence>
<dbReference type="Gene3D" id="3.20.20.70">
    <property type="entry name" value="Aldolase class I"/>
    <property type="match status" value="1"/>
</dbReference>
<gene>
    <name evidence="9" type="primary">trpF</name>
    <name evidence="11" type="ORF">J2S03_000351</name>
</gene>
<dbReference type="Pfam" id="PF00697">
    <property type="entry name" value="PRAI"/>
    <property type="match status" value="1"/>
</dbReference>
<proteinExistence type="inferred from homology"/>
<comment type="pathway">
    <text evidence="2 9">Amino-acid biosynthesis; L-tryptophan biosynthesis; L-tryptophan from chorismate: step 3/5.</text>
</comment>
<dbReference type="InterPro" id="IPR044643">
    <property type="entry name" value="TrpF_fam"/>
</dbReference>
<evidence type="ECO:0000256" key="7">
    <source>
        <dbReference type="ARBA" id="ARBA00023141"/>
    </source>
</evidence>
<evidence type="ECO:0000256" key="3">
    <source>
        <dbReference type="ARBA" id="ARBA00012572"/>
    </source>
</evidence>
<evidence type="ECO:0000313" key="12">
    <source>
        <dbReference type="Proteomes" id="UP001232973"/>
    </source>
</evidence>
<protein>
    <recommendedName>
        <fullName evidence="4 9">N-(5'-phosphoribosyl)anthranilate isomerase</fullName>
        <shortName evidence="9">PRAI</shortName>
        <ecNumber evidence="3 9">5.3.1.24</ecNumber>
    </recommendedName>
</protein>
<organism evidence="11 12">
    <name type="scientific">Alicyclobacillus cycloheptanicus</name>
    <dbReference type="NCBI Taxonomy" id="1457"/>
    <lineage>
        <taxon>Bacteria</taxon>
        <taxon>Bacillati</taxon>
        <taxon>Bacillota</taxon>
        <taxon>Bacilli</taxon>
        <taxon>Bacillales</taxon>
        <taxon>Alicyclobacillaceae</taxon>
        <taxon>Alicyclobacillus</taxon>
    </lineage>
</organism>
<dbReference type="InterPro" id="IPR001240">
    <property type="entry name" value="PRAI_dom"/>
</dbReference>
<dbReference type="PANTHER" id="PTHR42894">
    <property type="entry name" value="N-(5'-PHOSPHORIBOSYL)ANTHRANILATE ISOMERASE"/>
    <property type="match status" value="1"/>
</dbReference>
<evidence type="ECO:0000256" key="1">
    <source>
        <dbReference type="ARBA" id="ARBA00001164"/>
    </source>
</evidence>
<dbReference type="HAMAP" id="MF_00135">
    <property type="entry name" value="PRAI"/>
    <property type="match status" value="1"/>
</dbReference>
<keyword evidence="8 9" id="KW-0413">Isomerase</keyword>